<protein>
    <submittedName>
        <fullName evidence="2">Uncharacterized protein</fullName>
    </submittedName>
</protein>
<dbReference type="PATRIC" id="fig|862908.3.peg.2914"/>
<organism evidence="2 3">
    <name type="scientific">Halobacteriovorax marinus (strain ATCC BAA-682 / DSM 15412 / SJ)</name>
    <name type="common">Bacteriovorax marinus</name>
    <dbReference type="NCBI Taxonomy" id="862908"/>
    <lineage>
        <taxon>Bacteria</taxon>
        <taxon>Pseudomonadati</taxon>
        <taxon>Bdellovibrionota</taxon>
        <taxon>Bacteriovoracia</taxon>
        <taxon>Bacteriovoracales</taxon>
        <taxon>Halobacteriovoraceae</taxon>
        <taxon>Halobacteriovorax</taxon>
    </lineage>
</organism>
<dbReference type="HOGENOM" id="CLU_982681_0_0_7"/>
<feature type="chain" id="PRO_5003154243" evidence="1">
    <location>
        <begin position="37"/>
        <end position="283"/>
    </location>
</feature>
<evidence type="ECO:0000313" key="2">
    <source>
        <dbReference type="EMBL" id="CBW27808.1"/>
    </source>
</evidence>
<keyword evidence="1" id="KW-0732">Signal</keyword>
<dbReference type="EMBL" id="FQ312005">
    <property type="protein sequence ID" value="CBW27808.1"/>
    <property type="molecule type" value="Genomic_DNA"/>
</dbReference>
<dbReference type="AlphaFoldDB" id="E1WZC0"/>
<proteinExistence type="predicted"/>
<dbReference type="Proteomes" id="UP000008963">
    <property type="component" value="Chromosome"/>
</dbReference>
<feature type="signal peptide" evidence="1">
    <location>
        <begin position="1"/>
        <end position="36"/>
    </location>
</feature>
<reference evidence="3" key="1">
    <citation type="journal article" date="2013" name="ISME J.">
        <title>A small predatory core genome in the divergent marine Bacteriovorax marinus SJ and the terrestrial Bdellovibrio bacteriovorus.</title>
        <authorList>
            <person name="Crossman L.C."/>
            <person name="Chen H."/>
            <person name="Cerdeno-Tarraga A.M."/>
            <person name="Brooks K."/>
            <person name="Quail M.A."/>
            <person name="Pineiro S.A."/>
            <person name="Hobley L."/>
            <person name="Sockett R.E."/>
            <person name="Bentley S.D."/>
            <person name="Parkhill J."/>
            <person name="Williams H.N."/>
            <person name="Stine O.C."/>
        </authorList>
    </citation>
    <scope>NUCLEOTIDE SEQUENCE [LARGE SCALE GENOMIC DNA]</scope>
    <source>
        <strain evidence="3">ATCC BAA-682 / DSM 15412 / SJ</strain>
    </source>
</reference>
<dbReference type="OrthoDB" id="5290918at2"/>
<evidence type="ECO:0000313" key="3">
    <source>
        <dbReference type="Proteomes" id="UP000008963"/>
    </source>
</evidence>
<dbReference type="RefSeq" id="WP_014245579.1">
    <property type="nucleotide sequence ID" value="NC_016620.1"/>
</dbReference>
<accession>E1WZC0</accession>
<dbReference type="KEGG" id="bmx:BMS_3046"/>
<keyword evidence="3" id="KW-1185">Reference proteome</keyword>
<evidence type="ECO:0000256" key="1">
    <source>
        <dbReference type="SAM" id="SignalP"/>
    </source>
</evidence>
<gene>
    <name evidence="2" type="ordered locus">BMS_3046</name>
</gene>
<name>E1WZC0_HALMS</name>
<dbReference type="STRING" id="862908.BMS_3046"/>
<sequence>MKQRICKILTGRLNFRQSKVAVTTLLLCASISQVSAFESKKSAESENSEMLSYLNPYKRMASRGPSNFVPDVEASDRPNNVVLWYENILVEDTAGVMKKMRNTYRDWEKTEEYARNWNMTSTGLYEIKDQEDRQKYFNKYILKYLDKRLSGEIKEAEEGSTLHRVGKVQKALKPQTRVEVSKNLKFKFKARVLQGKALMFVENPWVNNETSVKLDGRVNININKDIAALGLKANFDYNVNKNEYEARLDKPLTEEITARISTAKKREIASSGETLELFFSKPF</sequence>